<feature type="domain" description="NACHT" evidence="2">
    <location>
        <begin position="84"/>
        <end position="255"/>
    </location>
</feature>
<dbReference type="Pfam" id="PF24883">
    <property type="entry name" value="NPHP3_N"/>
    <property type="match status" value="1"/>
</dbReference>
<evidence type="ECO:0000256" key="1">
    <source>
        <dbReference type="ARBA" id="ARBA00022737"/>
    </source>
</evidence>
<proteinExistence type="predicted"/>
<dbReference type="Proteomes" id="UP000298030">
    <property type="component" value="Unassembled WGS sequence"/>
</dbReference>
<dbReference type="InterPro" id="IPR007111">
    <property type="entry name" value="NACHT_NTPase"/>
</dbReference>
<evidence type="ECO:0000259" key="2">
    <source>
        <dbReference type="PROSITE" id="PS50837"/>
    </source>
</evidence>
<sequence length="722" mass="81850">MSSPSYFTGAHDFNVSNLTIVNTASPSDLEKAFQHLYDNIAIEAVHNSAERYGAPKCHEDTRKVVQGDIHSWMKDGDDEGDPKKILWLTGPAGAGKTAIMGSVADTCEAQGLLAGSFFFSSFAGSEERRLKRYLVPTLAYYLVIILPPAHPLRCSILTAVQRDPSIFKRRLDYQFTALLLTPYNDTKHRFDPSTLPKAFIIDGLDEVEAVNSRNPGRDPHEVRLANEEDQEDILSALLNATSDPTFPFRIVVASRLERVIQTFFSSEAAHATREIFLDDKYNPDADIALYLRANFAKIRRRYRLPPSWPSAEDIRKLVYNASGQFIYAATVVRFLQSGKRPNPQAVLNAILYRRSQGREIGALEPLDALYARILQSSPDTALAVRWIRVICLVGGRSSVQYPGHFVNLLLQDYEGQPSYLLENLTSLISIPPIEDLTSSYRFHHKSFEDFLRNKDRCGEELSAAFEDPVFFGRRCNDVFLRKSAATRIPESHRTRFLCHLIQEGPGPTFGTPTNFMDSCDVVWWVQFALHELSDQESQECILEWFRSIHVFCPSQSPGECHTQCKHWRGNILRACKGLGWGVPNVVALFREAMYRWVEEAWPLVPRGAFLEGWLHPGIEQLESNDPALRAAVTQYTVDEDYQAALDLVRDMFSHLPTDWEAQLTQETKENLYVPWNGFASVIQKIMQDVGIEEPDVAPSDRWLVDRITVAEHDWDSDVESSD</sequence>
<dbReference type="InterPro" id="IPR056884">
    <property type="entry name" value="NPHP3-like_N"/>
</dbReference>
<evidence type="ECO:0000313" key="3">
    <source>
        <dbReference type="EMBL" id="TEB29166.1"/>
    </source>
</evidence>
<gene>
    <name evidence="3" type="ORF">FA13DRAFT_1711180</name>
</gene>
<reference evidence="3 4" key="1">
    <citation type="journal article" date="2019" name="Nat. Ecol. Evol.">
        <title>Megaphylogeny resolves global patterns of mushroom evolution.</title>
        <authorList>
            <person name="Varga T."/>
            <person name="Krizsan K."/>
            <person name="Foldi C."/>
            <person name="Dima B."/>
            <person name="Sanchez-Garcia M."/>
            <person name="Sanchez-Ramirez S."/>
            <person name="Szollosi G.J."/>
            <person name="Szarkandi J.G."/>
            <person name="Papp V."/>
            <person name="Albert L."/>
            <person name="Andreopoulos W."/>
            <person name="Angelini C."/>
            <person name="Antonin V."/>
            <person name="Barry K.W."/>
            <person name="Bougher N.L."/>
            <person name="Buchanan P."/>
            <person name="Buyck B."/>
            <person name="Bense V."/>
            <person name="Catcheside P."/>
            <person name="Chovatia M."/>
            <person name="Cooper J."/>
            <person name="Damon W."/>
            <person name="Desjardin D."/>
            <person name="Finy P."/>
            <person name="Geml J."/>
            <person name="Haridas S."/>
            <person name="Hughes K."/>
            <person name="Justo A."/>
            <person name="Karasinski D."/>
            <person name="Kautmanova I."/>
            <person name="Kiss B."/>
            <person name="Kocsube S."/>
            <person name="Kotiranta H."/>
            <person name="LaButti K.M."/>
            <person name="Lechner B.E."/>
            <person name="Liimatainen K."/>
            <person name="Lipzen A."/>
            <person name="Lukacs Z."/>
            <person name="Mihaltcheva S."/>
            <person name="Morgado L.N."/>
            <person name="Niskanen T."/>
            <person name="Noordeloos M.E."/>
            <person name="Ohm R.A."/>
            <person name="Ortiz-Santana B."/>
            <person name="Ovrebo C."/>
            <person name="Racz N."/>
            <person name="Riley R."/>
            <person name="Savchenko A."/>
            <person name="Shiryaev A."/>
            <person name="Soop K."/>
            <person name="Spirin V."/>
            <person name="Szebenyi C."/>
            <person name="Tomsovsky M."/>
            <person name="Tulloss R.E."/>
            <person name="Uehling J."/>
            <person name="Grigoriev I.V."/>
            <person name="Vagvolgyi C."/>
            <person name="Papp T."/>
            <person name="Martin F.M."/>
            <person name="Miettinen O."/>
            <person name="Hibbett D.S."/>
            <person name="Nagy L.G."/>
        </authorList>
    </citation>
    <scope>NUCLEOTIDE SEQUENCE [LARGE SCALE GENOMIC DNA]</scope>
    <source>
        <strain evidence="3 4">FP101781</strain>
    </source>
</reference>
<dbReference type="SUPFAM" id="SSF52540">
    <property type="entry name" value="P-loop containing nucleoside triphosphate hydrolases"/>
    <property type="match status" value="1"/>
</dbReference>
<dbReference type="PROSITE" id="PS50837">
    <property type="entry name" value="NACHT"/>
    <property type="match status" value="1"/>
</dbReference>
<organism evidence="3 4">
    <name type="scientific">Coprinellus micaceus</name>
    <name type="common">Glistening ink-cap mushroom</name>
    <name type="synonym">Coprinus micaceus</name>
    <dbReference type="NCBI Taxonomy" id="71717"/>
    <lineage>
        <taxon>Eukaryota</taxon>
        <taxon>Fungi</taxon>
        <taxon>Dikarya</taxon>
        <taxon>Basidiomycota</taxon>
        <taxon>Agaricomycotina</taxon>
        <taxon>Agaricomycetes</taxon>
        <taxon>Agaricomycetidae</taxon>
        <taxon>Agaricales</taxon>
        <taxon>Agaricineae</taxon>
        <taxon>Psathyrellaceae</taxon>
        <taxon>Coprinellus</taxon>
    </lineage>
</organism>
<keyword evidence="1" id="KW-0677">Repeat</keyword>
<keyword evidence="4" id="KW-1185">Reference proteome</keyword>
<name>A0A4Y7T4S2_COPMI</name>
<dbReference type="PANTHER" id="PTHR10039">
    <property type="entry name" value="AMELOGENIN"/>
    <property type="match status" value="1"/>
</dbReference>
<protein>
    <recommendedName>
        <fullName evidence="2">NACHT domain-containing protein</fullName>
    </recommendedName>
</protein>
<dbReference type="PANTHER" id="PTHR10039:SF14">
    <property type="entry name" value="NACHT DOMAIN-CONTAINING PROTEIN"/>
    <property type="match status" value="1"/>
</dbReference>
<dbReference type="STRING" id="71717.A0A4Y7T4S2"/>
<dbReference type="AlphaFoldDB" id="A0A4Y7T4S2"/>
<comment type="caution">
    <text evidence="3">The sequence shown here is derived from an EMBL/GenBank/DDBJ whole genome shotgun (WGS) entry which is preliminary data.</text>
</comment>
<dbReference type="OrthoDB" id="4760524at2759"/>
<evidence type="ECO:0000313" key="4">
    <source>
        <dbReference type="Proteomes" id="UP000298030"/>
    </source>
</evidence>
<dbReference type="EMBL" id="QPFP01000028">
    <property type="protein sequence ID" value="TEB29166.1"/>
    <property type="molecule type" value="Genomic_DNA"/>
</dbReference>
<accession>A0A4Y7T4S2</accession>
<dbReference type="InterPro" id="IPR027417">
    <property type="entry name" value="P-loop_NTPase"/>
</dbReference>